<keyword evidence="1" id="KW-1133">Transmembrane helix</keyword>
<proteinExistence type="predicted"/>
<dbReference type="AlphaFoldDB" id="A0AAV9R709"/>
<feature type="transmembrane region" description="Helical" evidence="1">
    <location>
        <begin position="173"/>
        <end position="191"/>
    </location>
</feature>
<feature type="transmembrane region" description="Helical" evidence="1">
    <location>
        <begin position="197"/>
        <end position="218"/>
    </location>
</feature>
<keyword evidence="1" id="KW-0812">Transmembrane</keyword>
<organism evidence="2 3">
    <name type="scientific">Crenichthys baileyi</name>
    <name type="common">White River springfish</name>
    <dbReference type="NCBI Taxonomy" id="28760"/>
    <lineage>
        <taxon>Eukaryota</taxon>
        <taxon>Metazoa</taxon>
        <taxon>Chordata</taxon>
        <taxon>Craniata</taxon>
        <taxon>Vertebrata</taxon>
        <taxon>Euteleostomi</taxon>
        <taxon>Actinopterygii</taxon>
        <taxon>Neopterygii</taxon>
        <taxon>Teleostei</taxon>
        <taxon>Neoteleostei</taxon>
        <taxon>Acanthomorphata</taxon>
        <taxon>Ovalentaria</taxon>
        <taxon>Atherinomorphae</taxon>
        <taxon>Cyprinodontiformes</taxon>
        <taxon>Goodeidae</taxon>
        <taxon>Crenichthys</taxon>
    </lineage>
</organism>
<comment type="caution">
    <text evidence="2">The sequence shown here is derived from an EMBL/GenBank/DDBJ whole genome shotgun (WGS) entry which is preliminary data.</text>
</comment>
<keyword evidence="3" id="KW-1185">Reference proteome</keyword>
<gene>
    <name evidence="2" type="ORF">CRENBAI_019081</name>
</gene>
<feature type="transmembrane region" description="Helical" evidence="1">
    <location>
        <begin position="230"/>
        <end position="258"/>
    </location>
</feature>
<evidence type="ECO:0000313" key="3">
    <source>
        <dbReference type="Proteomes" id="UP001311232"/>
    </source>
</evidence>
<accession>A0AAV9R709</accession>
<protein>
    <submittedName>
        <fullName evidence="2">Uncharacterized protein</fullName>
    </submittedName>
</protein>
<reference evidence="2 3" key="1">
    <citation type="submission" date="2021-06" db="EMBL/GenBank/DDBJ databases">
        <authorList>
            <person name="Palmer J.M."/>
        </authorList>
    </citation>
    <scope>NUCLEOTIDE SEQUENCE [LARGE SCALE GENOMIC DNA]</scope>
    <source>
        <strain evidence="2 3">MEX-2019</strain>
        <tissue evidence="2">Muscle</tissue>
    </source>
</reference>
<keyword evidence="1" id="KW-0472">Membrane</keyword>
<sequence>MPPPQSSCPPSDSELPVCSSSHRRRCHRQDTVSPVVEIRTGASLTFSDGLANTPSLAWRPRLHFLVPSLAPAITQCPLVASGRRIRHAVFLLYSLEILYKLFPVPKVSDKTAFSYTCFWDTVMLLASAPVSVLSEESANAPAPVSAGGPSAASASGDLGICRRSSFDSNGAQPVSVVAGAPANLIIIIPIYTPGSDIIIIILIIIIIIIIIYTSGSDISILSIYTSGSDIIIIFITSSLSFIAGLLIACSFVTSLLIAHSFVAGFLDF</sequence>
<name>A0AAV9R709_9TELE</name>
<dbReference type="EMBL" id="JAHHUM010002352">
    <property type="protein sequence ID" value="KAK5604350.1"/>
    <property type="molecule type" value="Genomic_DNA"/>
</dbReference>
<evidence type="ECO:0000256" key="1">
    <source>
        <dbReference type="SAM" id="Phobius"/>
    </source>
</evidence>
<dbReference type="Proteomes" id="UP001311232">
    <property type="component" value="Unassembled WGS sequence"/>
</dbReference>
<evidence type="ECO:0000313" key="2">
    <source>
        <dbReference type="EMBL" id="KAK5604350.1"/>
    </source>
</evidence>